<keyword evidence="2" id="KW-1185">Reference proteome</keyword>
<gene>
    <name evidence="1" type="ORF">PDMSB3_2451</name>
</gene>
<dbReference type="EMBL" id="LR699553">
    <property type="protein sequence ID" value="VVD28907.1"/>
    <property type="molecule type" value="Genomic_DNA"/>
</dbReference>
<dbReference type="AlphaFoldDB" id="A0A5Q4ZCP3"/>
<dbReference type="Proteomes" id="UP000325811">
    <property type="component" value="Chromosome I"/>
</dbReference>
<reference evidence="1 2" key="1">
    <citation type="submission" date="2019-08" db="EMBL/GenBank/DDBJ databases">
        <authorList>
            <person name="Herpell B J."/>
        </authorList>
    </citation>
    <scope>NUCLEOTIDE SEQUENCE [LARGE SCALE GENOMIC DNA]</scope>
    <source>
        <strain evidence="2">Msb3</strain>
    </source>
</reference>
<evidence type="ECO:0000313" key="1">
    <source>
        <dbReference type="EMBL" id="VVD28907.1"/>
    </source>
</evidence>
<organism evidence="1 2">
    <name type="scientific">Paraburkholderia dioscoreae</name>
    <dbReference type="NCBI Taxonomy" id="2604047"/>
    <lineage>
        <taxon>Bacteria</taxon>
        <taxon>Pseudomonadati</taxon>
        <taxon>Pseudomonadota</taxon>
        <taxon>Betaproteobacteria</taxon>
        <taxon>Burkholderiales</taxon>
        <taxon>Burkholderiaceae</taxon>
        <taxon>Paraburkholderia</taxon>
    </lineage>
</organism>
<dbReference type="RefSeq" id="WP_035518065.1">
    <property type="nucleotide sequence ID" value="NZ_LR699553.1"/>
</dbReference>
<proteinExistence type="predicted"/>
<accession>A0A5Q4ZCP3</accession>
<evidence type="ECO:0000313" key="2">
    <source>
        <dbReference type="Proteomes" id="UP000325811"/>
    </source>
</evidence>
<protein>
    <submittedName>
        <fullName evidence="1">Polyhydroxyalkanoate depolymerase</fullName>
    </submittedName>
</protein>
<name>A0A5Q4ZCP3_9BURK</name>
<sequence>MWYAWLEAQRNLMRLRGTWRLPASDGNPQGADEPRVAAMGYDWIFRLIQPPPEAPPFGIATIRIGEHEVPVVEQVIERTPFCTLRKFSRAPDAGVLLPEI</sequence>
<dbReference type="KEGG" id="pdio:PDMSB3_2451"/>